<sequence length="454" mass="47521">MIRLSLTTLAQVTDGTLIGDRALTIDDVTTDTRKVTPGSLFIALKGDRFDAHDFASEAIASGAAALLVSKRLQVNVPQVVVSDTRIALGLLAAWVRQQVSAHVVALTGSSGKTSVKEMTAAILRQCGETLYTAGNLNNDIGVPLTLLRLTTAHRYAVIELGANHQGEIAWTTGLTRPESALVNNLAAAHLEGFGSLAGVAKAKGEIFLGLPENGTAIINLDSNDWANWQQQLGQQRIWRFSATAGVAADFYATDVVVKPQGTDFTLHTPQGALAVTLPLPGRHNIANALAASALALSVGAPPEAIAQGLASLQAVPGRLFPVALGPQKLLLDDSYNANVGSMTAAVQVLAEMPGYRVMVTGDMAELGAEAVACHREVGEAACRAGLDKVLSVGTLSQHISDASGVGEHFDNKATLIARLSSLLAEHQVITVLVKGSRSAAMEQVVRALQEKETC</sequence>
<evidence type="ECO:0000256" key="5">
    <source>
        <dbReference type="ARBA" id="ARBA00022840"/>
    </source>
</evidence>
<dbReference type="Gene3D" id="3.40.1390.10">
    <property type="entry name" value="MurE/MurF, N-terminal domain"/>
    <property type="match status" value="1"/>
</dbReference>
<keyword evidence="3 10" id="KW-0132">Cell division</keyword>
<dbReference type="FunFam" id="3.40.1190.10:FF:000007">
    <property type="entry name" value="UDP-N-acetylmuramoyl-tripeptide--D-alanyl-D-alanine ligase"/>
    <property type="match status" value="1"/>
</dbReference>
<dbReference type="NCBIfam" id="TIGR01143">
    <property type="entry name" value="murF"/>
    <property type="match status" value="1"/>
</dbReference>
<dbReference type="GO" id="GO:0047480">
    <property type="term" value="F:UDP-N-acetylmuramoyl-tripeptide-D-alanyl-D-alanine ligase activity"/>
    <property type="evidence" value="ECO:0007669"/>
    <property type="project" value="UniProtKB-UniRule"/>
</dbReference>
<dbReference type="InterPro" id="IPR036565">
    <property type="entry name" value="Mur-like_cat_sf"/>
</dbReference>
<name>A0A6P1PV51_9GAMM</name>
<evidence type="ECO:0000256" key="6">
    <source>
        <dbReference type="ARBA" id="ARBA00022960"/>
    </source>
</evidence>
<evidence type="ECO:0000259" key="14">
    <source>
        <dbReference type="Pfam" id="PF08245"/>
    </source>
</evidence>
<evidence type="ECO:0000313" key="15">
    <source>
        <dbReference type="EMBL" id="QHM69769.1"/>
    </source>
</evidence>
<dbReference type="InterPro" id="IPR051046">
    <property type="entry name" value="MurCDEF_CellWall_CoF430Synth"/>
</dbReference>
<dbReference type="GO" id="GO:0008360">
    <property type="term" value="P:regulation of cell shape"/>
    <property type="evidence" value="ECO:0007669"/>
    <property type="project" value="UniProtKB-KW"/>
</dbReference>
<keyword evidence="16" id="KW-1185">Reference proteome</keyword>
<evidence type="ECO:0000256" key="7">
    <source>
        <dbReference type="ARBA" id="ARBA00022984"/>
    </source>
</evidence>
<dbReference type="EC" id="6.3.2.10" evidence="10 11"/>
<keyword evidence="9 10" id="KW-0961">Cell wall biogenesis/degradation</keyword>
<dbReference type="Pfam" id="PF08245">
    <property type="entry name" value="Mur_ligase_M"/>
    <property type="match status" value="1"/>
</dbReference>
<keyword evidence="1 10" id="KW-0963">Cytoplasm</keyword>
<keyword evidence="7 10" id="KW-0573">Peptidoglycan synthesis</keyword>
<evidence type="ECO:0000256" key="4">
    <source>
        <dbReference type="ARBA" id="ARBA00022741"/>
    </source>
</evidence>
<keyword evidence="8 10" id="KW-0131">Cell cycle</keyword>
<keyword evidence="2 10" id="KW-0436">Ligase</keyword>
<evidence type="ECO:0000256" key="1">
    <source>
        <dbReference type="ARBA" id="ARBA00022490"/>
    </source>
</evidence>
<comment type="function">
    <text evidence="10 11">Involved in cell wall formation. Catalyzes the final step in the synthesis of UDP-N-acetylmuramoyl-pentapeptide, the precursor of murein.</text>
</comment>
<dbReference type="GO" id="GO:0005737">
    <property type="term" value="C:cytoplasm"/>
    <property type="evidence" value="ECO:0007669"/>
    <property type="project" value="UniProtKB-SubCell"/>
</dbReference>
<dbReference type="NCBIfam" id="NF008041">
    <property type="entry name" value="PRK10773.1"/>
    <property type="match status" value="1"/>
</dbReference>
<dbReference type="SUPFAM" id="SSF63418">
    <property type="entry name" value="MurE/MurF N-terminal domain"/>
    <property type="match status" value="1"/>
</dbReference>
<dbReference type="RefSeq" id="WP_160619599.1">
    <property type="nucleotide sequence ID" value="NZ_CP028271.1"/>
</dbReference>
<dbReference type="KEGG" id="mint:C7M51_00022"/>
<keyword evidence="6 10" id="KW-0133">Cell shape</keyword>
<comment type="similarity">
    <text evidence="10">Belongs to the MurCDEF family. MurF subfamily.</text>
</comment>
<evidence type="ECO:0000256" key="10">
    <source>
        <dbReference type="HAMAP-Rule" id="MF_02019"/>
    </source>
</evidence>
<dbReference type="SUPFAM" id="SSF53244">
    <property type="entry name" value="MurD-like peptide ligases, peptide-binding domain"/>
    <property type="match status" value="1"/>
</dbReference>
<dbReference type="Pfam" id="PF01225">
    <property type="entry name" value="Mur_ligase"/>
    <property type="match status" value="1"/>
</dbReference>
<feature type="domain" description="Mur ligase N-terminal catalytic" evidence="12">
    <location>
        <begin position="25"/>
        <end position="81"/>
    </location>
</feature>
<accession>A0A6P1PV51</accession>
<dbReference type="HAMAP" id="MF_02019">
    <property type="entry name" value="MurF"/>
    <property type="match status" value="1"/>
</dbReference>
<evidence type="ECO:0000256" key="11">
    <source>
        <dbReference type="RuleBase" id="RU004136"/>
    </source>
</evidence>
<dbReference type="InterPro" id="IPR013221">
    <property type="entry name" value="Mur_ligase_cen"/>
</dbReference>
<feature type="binding site" evidence="10">
    <location>
        <begin position="108"/>
        <end position="114"/>
    </location>
    <ligand>
        <name>ATP</name>
        <dbReference type="ChEBI" id="CHEBI:30616"/>
    </ligand>
</feature>
<dbReference type="InterPro" id="IPR005863">
    <property type="entry name" value="UDP-N-AcMur_synth"/>
</dbReference>
<dbReference type="GO" id="GO:0009252">
    <property type="term" value="P:peptidoglycan biosynthetic process"/>
    <property type="evidence" value="ECO:0007669"/>
    <property type="project" value="UniProtKB-UniRule"/>
</dbReference>
<dbReference type="Gene3D" id="3.90.190.20">
    <property type="entry name" value="Mur ligase, C-terminal domain"/>
    <property type="match status" value="1"/>
</dbReference>
<dbReference type="Gene3D" id="3.40.1190.10">
    <property type="entry name" value="Mur-like, catalytic domain"/>
    <property type="match status" value="1"/>
</dbReference>
<dbReference type="InterPro" id="IPR004101">
    <property type="entry name" value="Mur_ligase_C"/>
</dbReference>
<protein>
    <recommendedName>
        <fullName evidence="10 11">UDP-N-acetylmuramoyl-tripeptide--D-alanyl-D-alanine ligase</fullName>
        <ecNumber evidence="10 11">6.3.2.10</ecNumber>
    </recommendedName>
    <alternativeName>
        <fullName evidence="10">D-alanyl-D-alanine-adding enzyme</fullName>
    </alternativeName>
</protein>
<dbReference type="EMBL" id="CP028271">
    <property type="protein sequence ID" value="QHM69769.1"/>
    <property type="molecule type" value="Genomic_DNA"/>
</dbReference>
<dbReference type="SUPFAM" id="SSF53623">
    <property type="entry name" value="MurD-like peptide ligases, catalytic domain"/>
    <property type="match status" value="1"/>
</dbReference>
<dbReference type="InterPro" id="IPR035911">
    <property type="entry name" value="MurE/MurF_N"/>
</dbReference>
<evidence type="ECO:0000256" key="2">
    <source>
        <dbReference type="ARBA" id="ARBA00022598"/>
    </source>
</evidence>
<dbReference type="InterPro" id="IPR036615">
    <property type="entry name" value="Mur_ligase_C_dom_sf"/>
</dbReference>
<evidence type="ECO:0000259" key="13">
    <source>
        <dbReference type="Pfam" id="PF02875"/>
    </source>
</evidence>
<dbReference type="GO" id="GO:0051301">
    <property type="term" value="P:cell division"/>
    <property type="evidence" value="ECO:0007669"/>
    <property type="project" value="UniProtKB-KW"/>
</dbReference>
<evidence type="ECO:0000256" key="3">
    <source>
        <dbReference type="ARBA" id="ARBA00022618"/>
    </source>
</evidence>
<dbReference type="GO" id="GO:0071555">
    <property type="term" value="P:cell wall organization"/>
    <property type="evidence" value="ECO:0007669"/>
    <property type="project" value="UniProtKB-KW"/>
</dbReference>
<proteinExistence type="inferred from homology"/>
<feature type="domain" description="Mur ligase C-terminal" evidence="13">
    <location>
        <begin position="329"/>
        <end position="437"/>
    </location>
</feature>
<reference evidence="15 16" key="1">
    <citation type="submission" date="2018-03" db="EMBL/GenBank/DDBJ databases">
        <title>Pantoea intestinalis SRCM103226 isolated form the mealworm.</title>
        <authorList>
            <person name="Jeong D.-Y."/>
            <person name="Kim J.W."/>
        </authorList>
    </citation>
    <scope>NUCLEOTIDE SEQUENCE [LARGE SCALE GENOMIC DNA]</scope>
    <source>
        <strain evidence="15 16">SRCM103226</strain>
    </source>
</reference>
<dbReference type="AlphaFoldDB" id="A0A6P1PV51"/>
<evidence type="ECO:0000259" key="12">
    <source>
        <dbReference type="Pfam" id="PF01225"/>
    </source>
</evidence>
<dbReference type="PANTHER" id="PTHR43024:SF1">
    <property type="entry name" value="UDP-N-ACETYLMURAMOYL-TRIPEPTIDE--D-ALANYL-D-ALANINE LIGASE"/>
    <property type="match status" value="1"/>
</dbReference>
<comment type="pathway">
    <text evidence="10 11">Cell wall biogenesis; peptidoglycan biosynthesis.</text>
</comment>
<evidence type="ECO:0000256" key="8">
    <source>
        <dbReference type="ARBA" id="ARBA00023306"/>
    </source>
</evidence>
<dbReference type="PANTHER" id="PTHR43024">
    <property type="entry name" value="UDP-N-ACETYLMURAMOYL-TRIPEPTIDE--D-ALANYL-D-ALANINE LIGASE"/>
    <property type="match status" value="1"/>
</dbReference>
<gene>
    <name evidence="10 15" type="primary">murF</name>
    <name evidence="15" type="ORF">C7M51_00022</name>
</gene>
<dbReference type="Pfam" id="PF02875">
    <property type="entry name" value="Mur_ligase_C"/>
    <property type="match status" value="1"/>
</dbReference>
<keyword evidence="4 10" id="KW-0547">Nucleotide-binding</keyword>
<feature type="domain" description="Mur ligase central" evidence="14">
    <location>
        <begin position="107"/>
        <end position="295"/>
    </location>
</feature>
<comment type="subcellular location">
    <subcellularLocation>
        <location evidence="10 11">Cytoplasm</location>
    </subcellularLocation>
</comment>
<dbReference type="UniPathway" id="UPA00219"/>
<evidence type="ECO:0000256" key="9">
    <source>
        <dbReference type="ARBA" id="ARBA00023316"/>
    </source>
</evidence>
<dbReference type="InterPro" id="IPR000713">
    <property type="entry name" value="Mur_ligase_N"/>
</dbReference>
<organism evidence="15 16">
    <name type="scientific">Mixta intestinalis</name>
    <dbReference type="NCBI Taxonomy" id="1615494"/>
    <lineage>
        <taxon>Bacteria</taxon>
        <taxon>Pseudomonadati</taxon>
        <taxon>Pseudomonadota</taxon>
        <taxon>Gammaproteobacteria</taxon>
        <taxon>Enterobacterales</taxon>
        <taxon>Erwiniaceae</taxon>
        <taxon>Mixta</taxon>
    </lineage>
</organism>
<dbReference type="Proteomes" id="UP000464053">
    <property type="component" value="Chromosome"/>
</dbReference>
<evidence type="ECO:0000313" key="16">
    <source>
        <dbReference type="Proteomes" id="UP000464053"/>
    </source>
</evidence>
<dbReference type="OrthoDB" id="9801978at2"/>
<keyword evidence="5 10" id="KW-0067">ATP-binding</keyword>
<dbReference type="GO" id="GO:0005524">
    <property type="term" value="F:ATP binding"/>
    <property type="evidence" value="ECO:0007669"/>
    <property type="project" value="UniProtKB-UniRule"/>
</dbReference>
<comment type="catalytic activity">
    <reaction evidence="10 11">
        <text>D-alanyl-D-alanine + UDP-N-acetyl-alpha-D-muramoyl-L-alanyl-gamma-D-glutamyl-meso-2,6-diaminopimelate + ATP = UDP-N-acetyl-alpha-D-muramoyl-L-alanyl-gamma-D-glutamyl-meso-2,6-diaminopimeloyl-D-alanyl-D-alanine + ADP + phosphate + H(+)</text>
        <dbReference type="Rhea" id="RHEA:28374"/>
        <dbReference type="ChEBI" id="CHEBI:15378"/>
        <dbReference type="ChEBI" id="CHEBI:30616"/>
        <dbReference type="ChEBI" id="CHEBI:43474"/>
        <dbReference type="ChEBI" id="CHEBI:57822"/>
        <dbReference type="ChEBI" id="CHEBI:61386"/>
        <dbReference type="ChEBI" id="CHEBI:83905"/>
        <dbReference type="ChEBI" id="CHEBI:456216"/>
        <dbReference type="EC" id="6.3.2.10"/>
    </reaction>
</comment>